<reference evidence="5" key="1">
    <citation type="submission" date="2015-01" db="EMBL/GenBank/DDBJ databases">
        <title>Flavisolibacter sp./LCS9/ whole genome sequencing.</title>
        <authorList>
            <person name="Kim M.K."/>
            <person name="Srinivasan S."/>
            <person name="Lee J.-J."/>
        </authorList>
    </citation>
    <scope>NUCLEOTIDE SEQUENCE [LARGE SCALE GENOMIC DNA]</scope>
    <source>
        <strain evidence="5">LCS9</strain>
    </source>
</reference>
<feature type="transmembrane region" description="Helical" evidence="1">
    <location>
        <begin position="133"/>
        <end position="153"/>
    </location>
</feature>
<dbReference type="RefSeq" id="WP_066401194.1">
    <property type="nucleotide sequence ID" value="NZ_CP011390.1"/>
</dbReference>
<dbReference type="Gene3D" id="3.30.565.10">
    <property type="entry name" value="Histidine kinase-like ATPase, C-terminal domain"/>
    <property type="match status" value="1"/>
</dbReference>
<dbReference type="Proteomes" id="UP000077177">
    <property type="component" value="Chromosome"/>
</dbReference>
<organism evidence="4 5">
    <name type="scientific">Flavisolibacter tropicus</name>
    <dbReference type="NCBI Taxonomy" id="1492898"/>
    <lineage>
        <taxon>Bacteria</taxon>
        <taxon>Pseudomonadati</taxon>
        <taxon>Bacteroidota</taxon>
        <taxon>Chitinophagia</taxon>
        <taxon>Chitinophagales</taxon>
        <taxon>Chitinophagaceae</taxon>
        <taxon>Flavisolibacter</taxon>
    </lineage>
</organism>
<name>A0A172TQB9_9BACT</name>
<keyword evidence="1" id="KW-0812">Transmembrane</keyword>
<evidence type="ECO:0000313" key="5">
    <source>
        <dbReference type="Proteomes" id="UP000077177"/>
    </source>
</evidence>
<dbReference type="Pfam" id="PF02518">
    <property type="entry name" value="HATPase_c"/>
    <property type="match status" value="1"/>
</dbReference>
<dbReference type="STRING" id="1492898.SY85_00255"/>
<dbReference type="EMBL" id="CP011390">
    <property type="protein sequence ID" value="ANE49166.1"/>
    <property type="molecule type" value="Genomic_DNA"/>
</dbReference>
<accession>A0A172TQB9</accession>
<feature type="transmembrane region" description="Helical" evidence="1">
    <location>
        <begin position="58"/>
        <end position="78"/>
    </location>
</feature>
<evidence type="ECO:0000259" key="3">
    <source>
        <dbReference type="Pfam" id="PF06580"/>
    </source>
</evidence>
<dbReference type="KEGG" id="fla:SY85_00255"/>
<keyword evidence="5" id="KW-1185">Reference proteome</keyword>
<dbReference type="GO" id="GO:0016020">
    <property type="term" value="C:membrane"/>
    <property type="evidence" value="ECO:0007669"/>
    <property type="project" value="InterPro"/>
</dbReference>
<keyword evidence="1" id="KW-1133">Transmembrane helix</keyword>
<sequence length="363" mass="42234">MNQPSFLSKRVIGNITELEILLCFLFYIAFEAVFYLALYLTTYSKAQHVYSSEFTGWYVIFDFIIKALLTLPIWYVVFNKLQQKSILYKLLLHVLGLPLFVLAWGALHKASSDWVGYTRFYKMDSKTSVWFDYYLPMVFYLIQFGIFHAYHFWKQSQQQLQKEKELLQLAFHSEVNALKAQIQPHFLFNTLNSISASVPPDQEETRELIAKLADTFRFSLKSSQLDLVPLQEEISFIQNCLELEQYRFKKRLEVQFDIDDRVMDVMIPPMLLQPIVENAIKHGIAPSVKGGVIKLACKKEGTNVRIAISDTGVGRLASFYDKDFEGIGLKNTSSRLWHHYREKIQIEDNVPSGLYFSFLIPIN</sequence>
<protein>
    <submittedName>
        <fullName evidence="4">Uncharacterized protein</fullName>
    </submittedName>
</protein>
<feature type="domain" description="Signal transduction histidine kinase internal region" evidence="3">
    <location>
        <begin position="174"/>
        <end position="252"/>
    </location>
</feature>
<dbReference type="InterPro" id="IPR036890">
    <property type="entry name" value="HATPase_C_sf"/>
</dbReference>
<dbReference type="PANTHER" id="PTHR34220">
    <property type="entry name" value="SENSOR HISTIDINE KINASE YPDA"/>
    <property type="match status" value="1"/>
</dbReference>
<feature type="transmembrane region" description="Helical" evidence="1">
    <location>
        <begin position="20"/>
        <end position="38"/>
    </location>
</feature>
<dbReference type="InterPro" id="IPR003594">
    <property type="entry name" value="HATPase_dom"/>
</dbReference>
<dbReference type="InterPro" id="IPR010559">
    <property type="entry name" value="Sig_transdc_His_kin_internal"/>
</dbReference>
<dbReference type="SUPFAM" id="SSF55874">
    <property type="entry name" value="ATPase domain of HSP90 chaperone/DNA topoisomerase II/histidine kinase"/>
    <property type="match status" value="1"/>
</dbReference>
<reference evidence="4 5" key="2">
    <citation type="journal article" date="2016" name="Int. J. Syst. Evol. Microbiol.">
        <title>Flavisolibacter tropicus sp. nov., isolated from tropical soil.</title>
        <authorList>
            <person name="Lee J.J."/>
            <person name="Kang M.S."/>
            <person name="Kim G.S."/>
            <person name="Lee C.S."/>
            <person name="Lim S."/>
            <person name="Lee J."/>
            <person name="Roh S.H."/>
            <person name="Kang H."/>
            <person name="Ha J.M."/>
            <person name="Bae S."/>
            <person name="Jung H.Y."/>
            <person name="Kim M.K."/>
        </authorList>
    </citation>
    <scope>NUCLEOTIDE SEQUENCE [LARGE SCALE GENOMIC DNA]</scope>
    <source>
        <strain evidence="4 5">LCS9</strain>
    </source>
</reference>
<evidence type="ECO:0000259" key="2">
    <source>
        <dbReference type="Pfam" id="PF02518"/>
    </source>
</evidence>
<dbReference type="InterPro" id="IPR050640">
    <property type="entry name" value="Bact_2-comp_sensor_kinase"/>
</dbReference>
<evidence type="ECO:0000256" key="1">
    <source>
        <dbReference type="SAM" id="Phobius"/>
    </source>
</evidence>
<dbReference type="AlphaFoldDB" id="A0A172TQB9"/>
<gene>
    <name evidence="4" type="ORF">SY85_00255</name>
</gene>
<dbReference type="GO" id="GO:0000155">
    <property type="term" value="F:phosphorelay sensor kinase activity"/>
    <property type="evidence" value="ECO:0007669"/>
    <property type="project" value="InterPro"/>
</dbReference>
<feature type="transmembrane region" description="Helical" evidence="1">
    <location>
        <begin position="90"/>
        <end position="107"/>
    </location>
</feature>
<dbReference type="OrthoDB" id="9809908at2"/>
<dbReference type="Pfam" id="PF06580">
    <property type="entry name" value="His_kinase"/>
    <property type="match status" value="1"/>
</dbReference>
<dbReference type="PANTHER" id="PTHR34220:SF7">
    <property type="entry name" value="SENSOR HISTIDINE KINASE YPDA"/>
    <property type="match status" value="1"/>
</dbReference>
<evidence type="ECO:0000313" key="4">
    <source>
        <dbReference type="EMBL" id="ANE49166.1"/>
    </source>
</evidence>
<keyword evidence="1" id="KW-0472">Membrane</keyword>
<feature type="domain" description="Histidine kinase/HSP90-like ATPase" evidence="2">
    <location>
        <begin position="271"/>
        <end position="362"/>
    </location>
</feature>
<proteinExistence type="predicted"/>